<evidence type="ECO:0000313" key="3">
    <source>
        <dbReference type="Proteomes" id="UP000247485"/>
    </source>
</evidence>
<accession>A0A318FR32</accession>
<name>A0A318FR32_KLEOX</name>
<dbReference type="InterPro" id="IPR009813">
    <property type="entry name" value="Uncharacterised_YebG"/>
</dbReference>
<feature type="region of interest" description="Disordered" evidence="1">
    <location>
        <begin position="75"/>
        <end position="118"/>
    </location>
</feature>
<evidence type="ECO:0000313" key="2">
    <source>
        <dbReference type="EMBL" id="PXW44878.1"/>
    </source>
</evidence>
<evidence type="ECO:0008006" key="4">
    <source>
        <dbReference type="Google" id="ProtNLM"/>
    </source>
</evidence>
<dbReference type="Proteomes" id="UP000247485">
    <property type="component" value="Unassembled WGS sequence"/>
</dbReference>
<feature type="compositionally biased region" description="Low complexity" evidence="1">
    <location>
        <begin position="99"/>
        <end position="109"/>
    </location>
</feature>
<gene>
    <name evidence="2" type="ORF">DET57_108141</name>
</gene>
<sequence length="118" mass="13120">MAVEIKYVVIREGEEKMSFASKKEADAYDKMLDLAEVLNDWLVDCPLTLDETQRDSMSMWLAERKETLNHILRSGKLPEAESSADEQHAQAEVVEDNADAASEAAAEVPAKPRKVKAA</sequence>
<dbReference type="Pfam" id="PF07130">
    <property type="entry name" value="YebG"/>
    <property type="match status" value="1"/>
</dbReference>
<dbReference type="InterPro" id="IPR038627">
    <property type="entry name" value="YebG-like_sf"/>
</dbReference>
<dbReference type="Gene3D" id="1.10.10.710">
    <property type="entry name" value="PSPTO_1197 like"/>
    <property type="match status" value="1"/>
</dbReference>
<protein>
    <recommendedName>
        <fullName evidence="4">LexA family transcriptional regulator</fullName>
    </recommendedName>
</protein>
<reference evidence="2 3" key="1">
    <citation type="submission" date="2018-05" db="EMBL/GenBank/DDBJ databases">
        <title>Freshwater and sediment microbial communities from various areas in North America, analyzing microbe dynamics in response to fracking.</title>
        <authorList>
            <person name="Lamendella R."/>
        </authorList>
    </citation>
    <scope>NUCLEOTIDE SEQUENCE [LARGE SCALE GENOMIC DNA]</scope>
    <source>
        <strain evidence="2 3">67</strain>
    </source>
</reference>
<evidence type="ECO:0000256" key="1">
    <source>
        <dbReference type="SAM" id="MobiDB-lite"/>
    </source>
</evidence>
<dbReference type="AlphaFoldDB" id="A0A318FR32"/>
<dbReference type="RefSeq" id="WP_110274299.1">
    <property type="nucleotide sequence ID" value="NZ_QJJG01000008.1"/>
</dbReference>
<proteinExistence type="predicted"/>
<comment type="caution">
    <text evidence="2">The sequence shown here is derived from an EMBL/GenBank/DDBJ whole genome shotgun (WGS) entry which is preliminary data.</text>
</comment>
<dbReference type="EMBL" id="QJJG01000008">
    <property type="protein sequence ID" value="PXW44878.1"/>
    <property type="molecule type" value="Genomic_DNA"/>
</dbReference>
<organism evidence="2 3">
    <name type="scientific">Klebsiella oxytoca</name>
    <dbReference type="NCBI Taxonomy" id="571"/>
    <lineage>
        <taxon>Bacteria</taxon>
        <taxon>Pseudomonadati</taxon>
        <taxon>Pseudomonadota</taxon>
        <taxon>Gammaproteobacteria</taxon>
        <taxon>Enterobacterales</taxon>
        <taxon>Enterobacteriaceae</taxon>
        <taxon>Klebsiella/Raoultella group</taxon>
        <taxon>Klebsiella</taxon>
    </lineage>
</organism>